<keyword evidence="3" id="KW-1003">Cell membrane</keyword>
<dbReference type="Proteomes" id="UP000272908">
    <property type="component" value="Unassembled WGS sequence"/>
</dbReference>
<keyword evidence="6 9" id="KW-1133">Transmembrane helix</keyword>
<dbReference type="EMBL" id="UIHC01000004">
    <property type="protein sequence ID" value="SUZ30973.1"/>
    <property type="molecule type" value="Genomic_DNA"/>
</dbReference>
<feature type="transmembrane region" description="Helical" evidence="9">
    <location>
        <begin position="205"/>
        <end position="223"/>
    </location>
</feature>
<evidence type="ECO:0000313" key="10">
    <source>
        <dbReference type="EMBL" id="SUZ30973.1"/>
    </source>
</evidence>
<dbReference type="GO" id="GO:0005886">
    <property type="term" value="C:plasma membrane"/>
    <property type="evidence" value="ECO:0007669"/>
    <property type="project" value="UniProtKB-SubCell"/>
</dbReference>
<feature type="transmembrane region" description="Helical" evidence="9">
    <location>
        <begin position="274"/>
        <end position="291"/>
    </location>
</feature>
<keyword evidence="7 9" id="KW-0472">Membrane</keyword>
<dbReference type="AlphaFoldDB" id="A0A3B0M5D1"/>
<evidence type="ECO:0000256" key="5">
    <source>
        <dbReference type="ARBA" id="ARBA00022970"/>
    </source>
</evidence>
<organism evidence="10 11">
    <name type="scientific">Roseinatronobacter ekhonensis</name>
    <dbReference type="NCBI Taxonomy" id="254356"/>
    <lineage>
        <taxon>Bacteria</taxon>
        <taxon>Pseudomonadati</taxon>
        <taxon>Pseudomonadota</taxon>
        <taxon>Alphaproteobacteria</taxon>
        <taxon>Rhodobacterales</taxon>
        <taxon>Paracoccaceae</taxon>
        <taxon>Roseinatronobacter</taxon>
    </lineage>
</organism>
<feature type="transmembrane region" description="Helical" evidence="9">
    <location>
        <begin position="118"/>
        <end position="142"/>
    </location>
</feature>
<keyword evidence="4 9" id="KW-0812">Transmembrane</keyword>
<feature type="transmembrane region" description="Helical" evidence="9">
    <location>
        <begin position="323"/>
        <end position="346"/>
    </location>
</feature>
<protein>
    <submittedName>
        <fullName evidence="10">High-affinity branched-chain amino acid transport system permease protein LivH</fullName>
    </submittedName>
</protein>
<evidence type="ECO:0000256" key="7">
    <source>
        <dbReference type="ARBA" id="ARBA00023136"/>
    </source>
</evidence>
<evidence type="ECO:0000256" key="2">
    <source>
        <dbReference type="ARBA" id="ARBA00022448"/>
    </source>
</evidence>
<evidence type="ECO:0000256" key="6">
    <source>
        <dbReference type="ARBA" id="ARBA00022989"/>
    </source>
</evidence>
<dbReference type="Pfam" id="PF02653">
    <property type="entry name" value="BPD_transp_2"/>
    <property type="match status" value="1"/>
</dbReference>
<feature type="transmembrane region" description="Helical" evidence="9">
    <location>
        <begin position="396"/>
        <end position="414"/>
    </location>
</feature>
<reference evidence="11" key="1">
    <citation type="submission" date="2018-08" db="EMBL/GenBank/DDBJ databases">
        <authorList>
            <person name="Rodrigo-Torres L."/>
            <person name="Arahal R. D."/>
            <person name="Lucena T."/>
        </authorList>
    </citation>
    <scope>NUCLEOTIDE SEQUENCE [LARGE SCALE GENOMIC DNA]</scope>
    <source>
        <strain evidence="11">CECT 7235</strain>
    </source>
</reference>
<dbReference type="GO" id="GO:0006865">
    <property type="term" value="P:amino acid transport"/>
    <property type="evidence" value="ECO:0007669"/>
    <property type="project" value="UniProtKB-KW"/>
</dbReference>
<evidence type="ECO:0000313" key="11">
    <source>
        <dbReference type="Proteomes" id="UP000272908"/>
    </source>
</evidence>
<evidence type="ECO:0000256" key="4">
    <source>
        <dbReference type="ARBA" id="ARBA00022692"/>
    </source>
</evidence>
<name>A0A3B0M5D1_9RHOB</name>
<feature type="transmembrane region" description="Helical" evidence="9">
    <location>
        <begin position="79"/>
        <end position="98"/>
    </location>
</feature>
<keyword evidence="5" id="KW-0029">Amino-acid transport</keyword>
<evidence type="ECO:0000256" key="3">
    <source>
        <dbReference type="ARBA" id="ARBA00022475"/>
    </source>
</evidence>
<evidence type="ECO:0000256" key="1">
    <source>
        <dbReference type="ARBA" id="ARBA00004651"/>
    </source>
</evidence>
<proteinExistence type="inferred from homology"/>
<sequence>MHPKRNGGPSVQTPEIFWGVILWMIVWGVLGSVLLRRRYFARDLDTSNVNFAGAMAGAALGPVGVAVLWARTPKLSGRVTTFLGLTAVVLIAAAFSFADPENNCVANGAFRASQFTNGLIIGIIYGFMALGLTLIFSILGVVSFAHGEFYMIGGMLVYYITVVWFPGLNPLMGVMGACCLAFCIGALFERAMLTPMYSGKIDRPVEYGILATFGLAFTLQYLVQALHGASPVKVRRYIDFPRWEFPAGAEAPLIETRRGNLTLFDTVSISNPRFIAAVTCILVLLALLFLLHRTWTGRALRAVSQDREAAAIAGIDPNRMNMLAFALGGMIAALAGALLVQAFSWLPQVGAIPAMRSFVIVVLGGLGSLPGAFVGGILVGLVEAAGTGCIPDAQKAASYIPAYGMIVLTLTLLLRPTGLFGRRFASGAHGQGG</sequence>
<dbReference type="CDD" id="cd06582">
    <property type="entry name" value="TM_PBP1_LivH_like"/>
    <property type="match status" value="1"/>
</dbReference>
<dbReference type="GO" id="GO:0022857">
    <property type="term" value="F:transmembrane transporter activity"/>
    <property type="evidence" value="ECO:0007669"/>
    <property type="project" value="InterPro"/>
</dbReference>
<dbReference type="PANTHER" id="PTHR11795:SF445">
    <property type="entry name" value="AMINO ACID ABC TRANSPORTER PERMEASE PROTEIN"/>
    <property type="match status" value="1"/>
</dbReference>
<dbReference type="InterPro" id="IPR001851">
    <property type="entry name" value="ABC_transp_permease"/>
</dbReference>
<dbReference type="InterPro" id="IPR052157">
    <property type="entry name" value="BCAA_transport_permease"/>
</dbReference>
<keyword evidence="11" id="KW-1185">Reference proteome</keyword>
<feature type="transmembrane region" description="Helical" evidence="9">
    <location>
        <begin position="171"/>
        <end position="193"/>
    </location>
</feature>
<comment type="subcellular location">
    <subcellularLocation>
        <location evidence="1">Cell membrane</location>
        <topology evidence="1">Multi-pass membrane protein</topology>
    </subcellularLocation>
</comment>
<feature type="transmembrane region" description="Helical" evidence="9">
    <location>
        <begin position="16"/>
        <end position="35"/>
    </location>
</feature>
<dbReference type="PANTHER" id="PTHR11795">
    <property type="entry name" value="BRANCHED-CHAIN AMINO ACID TRANSPORT SYSTEM PERMEASE PROTEIN LIVH"/>
    <property type="match status" value="1"/>
</dbReference>
<accession>A0A3B0M5D1</accession>
<comment type="similarity">
    <text evidence="8">Belongs to the binding-protein-dependent transport system permease family. LivHM subfamily.</text>
</comment>
<evidence type="ECO:0000256" key="8">
    <source>
        <dbReference type="ARBA" id="ARBA00037998"/>
    </source>
</evidence>
<feature type="transmembrane region" description="Helical" evidence="9">
    <location>
        <begin position="358"/>
        <end position="384"/>
    </location>
</feature>
<keyword evidence="2" id="KW-0813">Transport</keyword>
<gene>
    <name evidence="10" type="primary">livH_3</name>
    <name evidence="10" type="ORF">ROE7235_00704</name>
</gene>
<evidence type="ECO:0000256" key="9">
    <source>
        <dbReference type="SAM" id="Phobius"/>
    </source>
</evidence>